<evidence type="ECO:0000256" key="3">
    <source>
        <dbReference type="ARBA" id="ARBA00023136"/>
    </source>
</evidence>
<dbReference type="InterPro" id="IPR050504">
    <property type="entry name" value="IgSF_BTN/MOG"/>
</dbReference>
<dbReference type="SMART" id="SM00409">
    <property type="entry name" value="IG"/>
    <property type="match status" value="1"/>
</dbReference>
<keyword evidence="10" id="KW-1185">Reference proteome</keyword>
<dbReference type="GO" id="GO:0005102">
    <property type="term" value="F:signaling receptor binding"/>
    <property type="evidence" value="ECO:0007669"/>
    <property type="project" value="TreeGrafter"/>
</dbReference>
<dbReference type="InterPro" id="IPR013106">
    <property type="entry name" value="Ig_V-set"/>
</dbReference>
<evidence type="ECO:0000313" key="9">
    <source>
        <dbReference type="EMBL" id="KAK6326552.1"/>
    </source>
</evidence>
<keyword evidence="3 7" id="KW-0472">Membrane</keyword>
<dbReference type="GO" id="GO:0050852">
    <property type="term" value="P:T cell receptor signaling pathway"/>
    <property type="evidence" value="ECO:0007669"/>
    <property type="project" value="TreeGrafter"/>
</dbReference>
<dbReference type="GO" id="GO:0009897">
    <property type="term" value="C:external side of plasma membrane"/>
    <property type="evidence" value="ECO:0007669"/>
    <property type="project" value="TreeGrafter"/>
</dbReference>
<comment type="caution">
    <text evidence="9">The sequence shown here is derived from an EMBL/GenBank/DDBJ whole genome shotgun (WGS) entry which is preliminary data.</text>
</comment>
<evidence type="ECO:0000256" key="5">
    <source>
        <dbReference type="ARBA" id="ARBA00023180"/>
    </source>
</evidence>
<keyword evidence="6" id="KW-0393">Immunoglobulin domain</keyword>
<keyword evidence="2" id="KW-0732">Signal</keyword>
<evidence type="ECO:0000256" key="4">
    <source>
        <dbReference type="ARBA" id="ARBA00023157"/>
    </source>
</evidence>
<dbReference type="PANTHER" id="PTHR24100">
    <property type="entry name" value="BUTYROPHILIN"/>
    <property type="match status" value="1"/>
</dbReference>
<organism evidence="9 10">
    <name type="scientific">Coregonus suidteri</name>
    <dbReference type="NCBI Taxonomy" id="861788"/>
    <lineage>
        <taxon>Eukaryota</taxon>
        <taxon>Metazoa</taxon>
        <taxon>Chordata</taxon>
        <taxon>Craniata</taxon>
        <taxon>Vertebrata</taxon>
        <taxon>Euteleostomi</taxon>
        <taxon>Actinopterygii</taxon>
        <taxon>Neopterygii</taxon>
        <taxon>Teleostei</taxon>
        <taxon>Protacanthopterygii</taxon>
        <taxon>Salmoniformes</taxon>
        <taxon>Salmonidae</taxon>
        <taxon>Coregoninae</taxon>
        <taxon>Coregonus</taxon>
    </lineage>
</organism>
<keyword evidence="5" id="KW-0325">Glycoprotein</keyword>
<evidence type="ECO:0000256" key="7">
    <source>
        <dbReference type="SAM" id="Phobius"/>
    </source>
</evidence>
<keyword evidence="7" id="KW-1133">Transmembrane helix</keyword>
<dbReference type="Gene3D" id="2.60.40.10">
    <property type="entry name" value="Immunoglobulins"/>
    <property type="match status" value="1"/>
</dbReference>
<dbReference type="SUPFAM" id="SSF48726">
    <property type="entry name" value="Immunoglobulin"/>
    <property type="match status" value="1"/>
</dbReference>
<dbReference type="PROSITE" id="PS50835">
    <property type="entry name" value="IG_LIKE"/>
    <property type="match status" value="1"/>
</dbReference>
<name>A0AAN8MJE0_9TELE</name>
<feature type="transmembrane region" description="Helical" evidence="7">
    <location>
        <begin position="278"/>
        <end position="295"/>
    </location>
</feature>
<feature type="domain" description="Ig-like" evidence="8">
    <location>
        <begin position="54"/>
        <end position="172"/>
    </location>
</feature>
<evidence type="ECO:0000313" key="10">
    <source>
        <dbReference type="Proteomes" id="UP001356427"/>
    </source>
</evidence>
<dbReference type="FunFam" id="2.60.40.10:FF:000142">
    <property type="entry name" value="V-set domain-containing T-cell activation inhibitor 1"/>
    <property type="match status" value="1"/>
</dbReference>
<dbReference type="InterPro" id="IPR007110">
    <property type="entry name" value="Ig-like_dom"/>
</dbReference>
<comment type="subcellular location">
    <subcellularLocation>
        <location evidence="1">Membrane</location>
    </subcellularLocation>
</comment>
<dbReference type="InterPro" id="IPR036179">
    <property type="entry name" value="Ig-like_dom_sf"/>
</dbReference>
<reference evidence="9 10" key="1">
    <citation type="submission" date="2021-04" db="EMBL/GenBank/DDBJ databases">
        <authorList>
            <person name="De Guttry C."/>
            <person name="Zahm M."/>
            <person name="Klopp C."/>
            <person name="Cabau C."/>
            <person name="Louis A."/>
            <person name="Berthelot C."/>
            <person name="Parey E."/>
            <person name="Roest Crollius H."/>
            <person name="Montfort J."/>
            <person name="Robinson-Rechavi M."/>
            <person name="Bucao C."/>
            <person name="Bouchez O."/>
            <person name="Gislard M."/>
            <person name="Lluch J."/>
            <person name="Milhes M."/>
            <person name="Lampietro C."/>
            <person name="Lopez Roques C."/>
            <person name="Donnadieu C."/>
            <person name="Braasch I."/>
            <person name="Desvignes T."/>
            <person name="Postlethwait J."/>
            <person name="Bobe J."/>
            <person name="Wedekind C."/>
            <person name="Guiguen Y."/>
        </authorList>
    </citation>
    <scope>NUCLEOTIDE SEQUENCE [LARGE SCALE GENOMIC DNA]</scope>
    <source>
        <strain evidence="9">Cs_M1</strain>
        <tissue evidence="9">Blood</tissue>
    </source>
</reference>
<evidence type="ECO:0000256" key="6">
    <source>
        <dbReference type="ARBA" id="ARBA00023319"/>
    </source>
</evidence>
<keyword evidence="7" id="KW-0812">Transmembrane</keyword>
<sequence>MGSNTTMELDSRGRYELESEVTLRLNSTLTVTADLKLRVLDQSFTKSLTLHPPPVISSVVTTTSLQPREVAAPGSDITLSCSSTPSKNLNLNHLFVIWQHGESEVVHSYYYGRDQLERQSVVYKGRTHLFEDQLTVGNASLRLSGVQPSDQGQYTCHVTDEQGSTQENLQLLVAAPYDEPRMSVQATCDGFVVTLRASQGFPQPEVLWGGVMGSNTTMELDSRGRYELESEVTLRLNSTLTVTADLKLRVLDQSFTKSLTLHPPPVCCVMPAEQRSRLLMYPLLLMLLGLVILLSRKRSEQET</sequence>
<dbReference type="InterPro" id="IPR013783">
    <property type="entry name" value="Ig-like_fold"/>
</dbReference>
<dbReference type="InterPro" id="IPR003599">
    <property type="entry name" value="Ig_sub"/>
</dbReference>
<accession>A0AAN8MJE0</accession>
<gene>
    <name evidence="9" type="ORF">J4Q44_G00021970</name>
</gene>
<evidence type="ECO:0000256" key="2">
    <source>
        <dbReference type="ARBA" id="ARBA00022729"/>
    </source>
</evidence>
<dbReference type="PANTHER" id="PTHR24100:SF145">
    <property type="entry name" value="CD276 ANTIGEN"/>
    <property type="match status" value="1"/>
</dbReference>
<evidence type="ECO:0000256" key="1">
    <source>
        <dbReference type="ARBA" id="ARBA00004370"/>
    </source>
</evidence>
<evidence type="ECO:0000259" key="8">
    <source>
        <dbReference type="PROSITE" id="PS50835"/>
    </source>
</evidence>
<dbReference type="Pfam" id="PF07686">
    <property type="entry name" value="V-set"/>
    <property type="match status" value="1"/>
</dbReference>
<proteinExistence type="predicted"/>
<dbReference type="AlphaFoldDB" id="A0AAN8MJE0"/>
<dbReference type="GO" id="GO:1903037">
    <property type="term" value="P:regulation of leukocyte cell-cell adhesion"/>
    <property type="evidence" value="ECO:0007669"/>
    <property type="project" value="UniProtKB-ARBA"/>
</dbReference>
<protein>
    <recommendedName>
        <fullName evidence="8">Ig-like domain-containing protein</fullName>
    </recommendedName>
</protein>
<dbReference type="GO" id="GO:0050863">
    <property type="term" value="P:regulation of T cell activation"/>
    <property type="evidence" value="ECO:0007669"/>
    <property type="project" value="UniProtKB-ARBA"/>
</dbReference>
<dbReference type="EMBL" id="JAGTTL010000002">
    <property type="protein sequence ID" value="KAK6326552.1"/>
    <property type="molecule type" value="Genomic_DNA"/>
</dbReference>
<dbReference type="GO" id="GO:0001817">
    <property type="term" value="P:regulation of cytokine production"/>
    <property type="evidence" value="ECO:0007669"/>
    <property type="project" value="TreeGrafter"/>
</dbReference>
<keyword evidence="4" id="KW-1015">Disulfide bond</keyword>
<dbReference type="Proteomes" id="UP001356427">
    <property type="component" value="Unassembled WGS sequence"/>
</dbReference>